<dbReference type="EMBL" id="LCEB01000002">
    <property type="protein sequence ID" value="KKS65485.1"/>
    <property type="molecule type" value="Genomic_DNA"/>
</dbReference>
<feature type="transmembrane region" description="Helical" evidence="1">
    <location>
        <begin position="378"/>
        <end position="400"/>
    </location>
</feature>
<comment type="caution">
    <text evidence="2">The sequence shown here is derived from an EMBL/GenBank/DDBJ whole genome shotgun (WGS) entry which is preliminary data.</text>
</comment>
<feature type="transmembrane region" description="Helical" evidence="1">
    <location>
        <begin position="309"/>
        <end position="329"/>
    </location>
</feature>
<proteinExistence type="predicted"/>
<feature type="transmembrane region" description="Helical" evidence="1">
    <location>
        <begin position="92"/>
        <end position="110"/>
    </location>
</feature>
<keyword evidence="1" id="KW-0812">Transmembrane</keyword>
<feature type="transmembrane region" description="Helical" evidence="1">
    <location>
        <begin position="7"/>
        <end position="26"/>
    </location>
</feature>
<dbReference type="Proteomes" id="UP000034135">
    <property type="component" value="Unassembled WGS sequence"/>
</dbReference>
<evidence type="ECO:0000256" key="1">
    <source>
        <dbReference type="SAM" id="Phobius"/>
    </source>
</evidence>
<feature type="transmembrane region" description="Helical" evidence="1">
    <location>
        <begin position="224"/>
        <end position="243"/>
    </location>
</feature>
<organism evidence="2 3">
    <name type="scientific">Candidatus Daviesbacteria bacterium GW2011_GWA1_42_6</name>
    <dbReference type="NCBI Taxonomy" id="1618420"/>
    <lineage>
        <taxon>Bacteria</taxon>
        <taxon>Candidatus Daviesiibacteriota</taxon>
    </lineage>
</organism>
<protein>
    <submittedName>
        <fullName evidence="2">Uncharacterized protein</fullName>
    </submittedName>
</protein>
<feature type="transmembrane region" description="Helical" evidence="1">
    <location>
        <begin position="191"/>
        <end position="212"/>
    </location>
</feature>
<name>A0A0G1AWH5_9BACT</name>
<evidence type="ECO:0000313" key="2">
    <source>
        <dbReference type="EMBL" id="KKS65485.1"/>
    </source>
</evidence>
<reference evidence="2 3" key="1">
    <citation type="journal article" date="2015" name="Nature">
        <title>rRNA introns, odd ribosomes, and small enigmatic genomes across a large radiation of phyla.</title>
        <authorList>
            <person name="Brown C.T."/>
            <person name="Hug L.A."/>
            <person name="Thomas B.C."/>
            <person name="Sharon I."/>
            <person name="Castelle C.J."/>
            <person name="Singh A."/>
            <person name="Wilkins M.J."/>
            <person name="Williams K.H."/>
            <person name="Banfield J.F."/>
        </authorList>
    </citation>
    <scope>NUCLEOTIDE SEQUENCE [LARGE SCALE GENOMIC DNA]</scope>
</reference>
<feature type="transmembrane region" description="Helical" evidence="1">
    <location>
        <begin position="412"/>
        <end position="431"/>
    </location>
</feature>
<feature type="transmembrane region" description="Helical" evidence="1">
    <location>
        <begin position="995"/>
        <end position="1017"/>
    </location>
</feature>
<dbReference type="AlphaFoldDB" id="A0A0G1AWH5"/>
<gene>
    <name evidence="2" type="ORF">UV33_C0002G0006</name>
</gene>
<sequence>MKTIKYIFPFLVVIVFGLTPFIWFIGKEGILINGVDTNFPLDPWVWFQRRFFVWNSVTNAGANFSSSTAGLFFHFIQVIPYSLGFNLQHTQIFSFVFWFMLIVASAFFFARTMIPQKPLIQLLFVSLYSFNIYLFNSWENVKVANLSLVAAIPLALFVYSMRRLGKINLSETIFLSVIVGIVLSGTGINPAYFLSFVITCLLFVIGDLVSSFKKNLFLKKIKDAALLLSVVIVVNLFWILPTVDYIAREVPSSGSINEIGFINWIDGLSENTSLLNVLRLQGVWDWYATDPGTGVPLYIPYAGNYLYGIPYQLFSFAATFFAILSFVFFDARRRNLYFGFGLMILTGVFLGAGTHSPTGVVFRWFSLHLPFFSLFRSPWYIFTPLVFLAISGLVCLLVKSLDERVGKINSKLAKPGFSVVIILMILATILYSRPLISGEIFRPTRADGFYTTFPPYVFEAKKWLSAHSTSSGQAGSGRVIGYPNNNSEMFDWGYRGIDSVLGLLVERETLFSPFNEGNSPASIIIKEFFQNLRKGEEEAAVSMAGKINLGLILEKRDHKDWSEELSINLDGVPTSIFGKWYFKKFPESGPVPKIYSPDNIFLSYLDNPKAEILTGVQERDAILGSSDSIVSSLPNINLGGKVLLAENSQDNNLLSFDTEPGISNRILSRNMSNVVFTVKVPEDGLYQPLLERYHLEDFGVSVNKSLELEIDGKPTEWGVSNLSDSYVRFTPIALSKGTHKIELKLENNNLLPDSNFERGVTFTRGDSARDGGVHTIESIGNEKFLSLTSSSKQNAVATWQVLPFDPMANYYIEVRYKQIYGSNARVSVSQTGNNVVNRSQLETMPNYPEWRVFSFFYTPTQVKSRMDVRLQAAAVNDPLGTKILYDDIKVQKVFLNRLLLVENSKQVWQAPEKIEFKKKSPVLYEGDVSGVKGPHFIIFAENYSPLWEITIYDKDGMELTGSYPHFTANLFANAWLLEDGPDEYRFKIYYKPQQLFWAGFIISSFVVIISFLVLIIYKIGSLLKNRKPFKK</sequence>
<feature type="transmembrane region" description="Helical" evidence="1">
    <location>
        <begin position="141"/>
        <end position="160"/>
    </location>
</feature>
<keyword evidence="1" id="KW-1133">Transmembrane helix</keyword>
<accession>A0A0G1AWH5</accession>
<feature type="transmembrane region" description="Helical" evidence="1">
    <location>
        <begin position="167"/>
        <end position="185"/>
    </location>
</feature>
<keyword evidence="1" id="KW-0472">Membrane</keyword>
<evidence type="ECO:0000313" key="3">
    <source>
        <dbReference type="Proteomes" id="UP000034135"/>
    </source>
</evidence>
<feature type="transmembrane region" description="Helical" evidence="1">
    <location>
        <begin position="336"/>
        <end position="358"/>
    </location>
</feature>
<dbReference type="Gene3D" id="2.60.120.260">
    <property type="entry name" value="Galactose-binding domain-like"/>
    <property type="match status" value="1"/>
</dbReference>